<evidence type="ECO:0000313" key="5">
    <source>
        <dbReference type="EMBL" id="QJW84561.1"/>
    </source>
</evidence>
<sequence length="115" mass="12834">MVYTGSCHCGRVRYEAEGEVDSGLACNCSICARRASLLWFVPRDKFRLLTPEADAATYMFHKHVIRHRFCPTCGIHPYGEGTAPDGKPMAAVNLRTLENFDVDSVPVTHFDGRSK</sequence>
<name>A0ABX6P617_9BURK</name>
<evidence type="ECO:0000256" key="2">
    <source>
        <dbReference type="ARBA" id="ARBA00022723"/>
    </source>
</evidence>
<dbReference type="InterPro" id="IPR006913">
    <property type="entry name" value="CENP-V/GFA"/>
</dbReference>
<dbReference type="Gene3D" id="2.170.150.70">
    <property type="match status" value="1"/>
</dbReference>
<dbReference type="EMBL" id="CP053418">
    <property type="protein sequence ID" value="QJW84561.1"/>
    <property type="molecule type" value="Genomic_DNA"/>
</dbReference>
<dbReference type="InterPro" id="IPR011057">
    <property type="entry name" value="Mss4-like_sf"/>
</dbReference>
<proteinExistence type="inferred from homology"/>
<dbReference type="SUPFAM" id="SSF51316">
    <property type="entry name" value="Mss4-like"/>
    <property type="match status" value="1"/>
</dbReference>
<keyword evidence="6" id="KW-1185">Reference proteome</keyword>
<reference evidence="5 6" key="1">
    <citation type="submission" date="2020-05" db="EMBL/GenBank/DDBJ databases">
        <title>Ramlibacter rhizophilus sp. nov., isolated from rhizosphere soil of national flower Mugunghwa from South Korea.</title>
        <authorList>
            <person name="Zheng-Fei Y."/>
            <person name="Huan T."/>
        </authorList>
    </citation>
    <scope>NUCLEOTIDE SEQUENCE [LARGE SCALE GENOMIC DNA]</scope>
    <source>
        <strain evidence="5 6">H242</strain>
    </source>
</reference>
<dbReference type="PANTHER" id="PTHR28620:SF1">
    <property type="entry name" value="CENP-V_GFA DOMAIN-CONTAINING PROTEIN"/>
    <property type="match status" value="1"/>
</dbReference>
<dbReference type="PROSITE" id="PS51891">
    <property type="entry name" value="CENP_V_GFA"/>
    <property type="match status" value="1"/>
</dbReference>
<evidence type="ECO:0000256" key="1">
    <source>
        <dbReference type="ARBA" id="ARBA00005495"/>
    </source>
</evidence>
<reference evidence="5 6" key="2">
    <citation type="submission" date="2020-05" db="EMBL/GenBank/DDBJ databases">
        <authorList>
            <person name="Khan S.A."/>
            <person name="Jeon C.O."/>
            <person name="Chun B.H."/>
        </authorList>
    </citation>
    <scope>NUCLEOTIDE SEQUENCE [LARGE SCALE GENOMIC DNA]</scope>
    <source>
        <strain evidence="5 6">H242</strain>
    </source>
</reference>
<evidence type="ECO:0000313" key="6">
    <source>
        <dbReference type="Proteomes" id="UP000500826"/>
    </source>
</evidence>
<evidence type="ECO:0000259" key="4">
    <source>
        <dbReference type="PROSITE" id="PS51891"/>
    </source>
</evidence>
<dbReference type="Proteomes" id="UP000500826">
    <property type="component" value="Chromosome"/>
</dbReference>
<organism evidence="5 6">
    <name type="scientific">Ramlibacter terrae</name>
    <dbReference type="NCBI Taxonomy" id="2732511"/>
    <lineage>
        <taxon>Bacteria</taxon>
        <taxon>Pseudomonadati</taxon>
        <taxon>Pseudomonadota</taxon>
        <taxon>Betaproteobacteria</taxon>
        <taxon>Burkholderiales</taxon>
        <taxon>Comamonadaceae</taxon>
        <taxon>Ramlibacter</taxon>
    </lineage>
</organism>
<protein>
    <submittedName>
        <fullName evidence="5">GFA family protein</fullName>
    </submittedName>
</protein>
<dbReference type="InterPro" id="IPR052355">
    <property type="entry name" value="CENP-V-like"/>
</dbReference>
<dbReference type="Pfam" id="PF04828">
    <property type="entry name" value="GFA"/>
    <property type="match status" value="1"/>
</dbReference>
<comment type="similarity">
    <text evidence="1">Belongs to the Gfa family.</text>
</comment>
<evidence type="ECO:0000256" key="3">
    <source>
        <dbReference type="ARBA" id="ARBA00022833"/>
    </source>
</evidence>
<accession>A0ABX6P617</accession>
<dbReference type="PANTHER" id="PTHR28620">
    <property type="entry name" value="CENTROMERE PROTEIN V"/>
    <property type="match status" value="1"/>
</dbReference>
<feature type="domain" description="CENP-V/GFA" evidence="4">
    <location>
        <begin position="3"/>
        <end position="111"/>
    </location>
</feature>
<gene>
    <name evidence="5" type="ORF">HK414_15310</name>
</gene>
<keyword evidence="3" id="KW-0862">Zinc</keyword>
<keyword evidence="2" id="KW-0479">Metal-binding</keyword>